<keyword evidence="2 6" id="KW-1003">Cell membrane</keyword>
<dbReference type="Pfam" id="PF09335">
    <property type="entry name" value="VTT_dom"/>
    <property type="match status" value="1"/>
</dbReference>
<evidence type="ECO:0000256" key="3">
    <source>
        <dbReference type="ARBA" id="ARBA00022692"/>
    </source>
</evidence>
<evidence type="ECO:0000256" key="4">
    <source>
        <dbReference type="ARBA" id="ARBA00022989"/>
    </source>
</evidence>
<keyword evidence="9" id="KW-1185">Reference proteome</keyword>
<dbReference type="GO" id="GO:0005886">
    <property type="term" value="C:plasma membrane"/>
    <property type="evidence" value="ECO:0007669"/>
    <property type="project" value="UniProtKB-SubCell"/>
</dbReference>
<protein>
    <recommendedName>
        <fullName evidence="6">TVP38/TMEM64 family membrane protein</fullName>
    </recommendedName>
</protein>
<organism evidence="8 9">
    <name type="scientific">Cohnella thailandensis</name>
    <dbReference type="NCBI Taxonomy" id="557557"/>
    <lineage>
        <taxon>Bacteria</taxon>
        <taxon>Bacillati</taxon>
        <taxon>Bacillota</taxon>
        <taxon>Bacilli</taxon>
        <taxon>Bacillales</taxon>
        <taxon>Paenibacillaceae</taxon>
        <taxon>Cohnella</taxon>
    </lineage>
</organism>
<dbReference type="AlphaFoldDB" id="A0A841T1Y7"/>
<dbReference type="PANTHER" id="PTHR12677:SF59">
    <property type="entry name" value="GOLGI APPARATUS MEMBRANE PROTEIN TVP38-RELATED"/>
    <property type="match status" value="1"/>
</dbReference>
<dbReference type="RefSeq" id="WP_185122067.1">
    <property type="nucleotide sequence ID" value="NZ_JACJVQ010000019.1"/>
</dbReference>
<dbReference type="InterPro" id="IPR015414">
    <property type="entry name" value="TMEM64"/>
</dbReference>
<accession>A0A841T1Y7</accession>
<comment type="caution">
    <text evidence="8">The sequence shown here is derived from an EMBL/GenBank/DDBJ whole genome shotgun (WGS) entry which is preliminary data.</text>
</comment>
<proteinExistence type="inferred from homology"/>
<keyword evidence="3 6" id="KW-0812">Transmembrane</keyword>
<evidence type="ECO:0000313" key="8">
    <source>
        <dbReference type="EMBL" id="MBB6636866.1"/>
    </source>
</evidence>
<feature type="transmembrane region" description="Helical" evidence="6">
    <location>
        <begin position="20"/>
        <end position="48"/>
    </location>
</feature>
<feature type="domain" description="VTT" evidence="7">
    <location>
        <begin position="40"/>
        <end position="156"/>
    </location>
</feature>
<name>A0A841T1Y7_9BACL</name>
<keyword evidence="5 6" id="KW-0472">Membrane</keyword>
<evidence type="ECO:0000259" key="7">
    <source>
        <dbReference type="Pfam" id="PF09335"/>
    </source>
</evidence>
<keyword evidence="4 6" id="KW-1133">Transmembrane helix</keyword>
<gene>
    <name evidence="8" type="ORF">H7B67_22290</name>
</gene>
<dbReference type="Proteomes" id="UP000535838">
    <property type="component" value="Unassembled WGS sequence"/>
</dbReference>
<dbReference type="InterPro" id="IPR032816">
    <property type="entry name" value="VTT_dom"/>
</dbReference>
<comment type="similarity">
    <text evidence="6">Belongs to the TVP38/TMEM64 family.</text>
</comment>
<comment type="subcellular location">
    <subcellularLocation>
        <location evidence="1 6">Cell membrane</location>
        <topology evidence="1 6">Multi-pass membrane protein</topology>
    </subcellularLocation>
</comment>
<reference evidence="8 9" key="1">
    <citation type="submission" date="2020-08" db="EMBL/GenBank/DDBJ databases">
        <title>Cohnella phylogeny.</title>
        <authorList>
            <person name="Dunlap C."/>
        </authorList>
    </citation>
    <scope>NUCLEOTIDE SEQUENCE [LARGE SCALE GENOMIC DNA]</scope>
    <source>
        <strain evidence="8 9">DSM 25241</strain>
    </source>
</reference>
<evidence type="ECO:0000313" key="9">
    <source>
        <dbReference type="Proteomes" id="UP000535838"/>
    </source>
</evidence>
<sequence length="200" mass="22670">MGDLINNSIDWLLDTLGLSGFNVIFITMPLAVIQGFLGIFPFSTLIFLHTSTLGVINGMLVSWLVSIVSAIVVYTCCRYWFADWFDRRMQRFAGRYEKWRKYFEEYGVWTIILLRTIPIVPNNVISFLASVSGIKPGPYAISSLVGNLSHIGMFSIISSSILFPDQDISLLTGSYIAFCAVLIVWFLFIKLRRRTRSQGT</sequence>
<feature type="transmembrane region" description="Helical" evidence="6">
    <location>
        <begin position="168"/>
        <end position="188"/>
    </location>
</feature>
<feature type="transmembrane region" description="Helical" evidence="6">
    <location>
        <begin position="106"/>
        <end position="129"/>
    </location>
</feature>
<dbReference type="EMBL" id="JACJVQ010000019">
    <property type="protein sequence ID" value="MBB6636866.1"/>
    <property type="molecule type" value="Genomic_DNA"/>
</dbReference>
<evidence type="ECO:0000256" key="2">
    <source>
        <dbReference type="ARBA" id="ARBA00022475"/>
    </source>
</evidence>
<dbReference type="PANTHER" id="PTHR12677">
    <property type="entry name" value="GOLGI APPARATUS MEMBRANE PROTEIN TVP38-RELATED"/>
    <property type="match status" value="1"/>
</dbReference>
<evidence type="ECO:0000256" key="5">
    <source>
        <dbReference type="ARBA" id="ARBA00023136"/>
    </source>
</evidence>
<feature type="transmembrane region" description="Helical" evidence="6">
    <location>
        <begin position="141"/>
        <end position="162"/>
    </location>
</feature>
<feature type="transmembrane region" description="Helical" evidence="6">
    <location>
        <begin position="60"/>
        <end position="81"/>
    </location>
</feature>
<evidence type="ECO:0000256" key="1">
    <source>
        <dbReference type="ARBA" id="ARBA00004651"/>
    </source>
</evidence>
<evidence type="ECO:0000256" key="6">
    <source>
        <dbReference type="RuleBase" id="RU366058"/>
    </source>
</evidence>